<evidence type="ECO:0000313" key="2">
    <source>
        <dbReference type="Proteomes" id="UP000630528"/>
    </source>
</evidence>
<dbReference type="InterPro" id="IPR029044">
    <property type="entry name" value="Nucleotide-diphossugar_trans"/>
</dbReference>
<dbReference type="Gene3D" id="3.90.550.10">
    <property type="entry name" value="Spore Coat Polysaccharide Biosynthesis Protein SpsA, Chain A"/>
    <property type="match status" value="1"/>
</dbReference>
<reference evidence="1" key="1">
    <citation type="journal article" date="2012" name="J. Microbiol. Biotechnol.">
        <title>Ramlibacter ginsenosidimutans sp. nov., with ginsenoside-converting activity.</title>
        <authorList>
            <person name="Wang L."/>
            <person name="An D.S."/>
            <person name="Kim S.G."/>
            <person name="Jin F.X."/>
            <person name="Kim S.C."/>
            <person name="Lee S.T."/>
            <person name="Im W.T."/>
        </authorList>
    </citation>
    <scope>NUCLEOTIDE SEQUENCE</scope>
    <source>
        <strain evidence="1">KACC 17527</strain>
    </source>
</reference>
<name>A0A934TNI4_9BURK</name>
<dbReference type="GO" id="GO:0016740">
    <property type="term" value="F:transferase activity"/>
    <property type="evidence" value="ECO:0007669"/>
    <property type="project" value="UniProtKB-KW"/>
</dbReference>
<protein>
    <submittedName>
        <fullName evidence="1">Glycosyl transferase</fullName>
    </submittedName>
</protein>
<reference evidence="1" key="2">
    <citation type="submission" date="2021-01" db="EMBL/GenBank/DDBJ databases">
        <authorList>
            <person name="Kang M."/>
        </authorList>
    </citation>
    <scope>NUCLEOTIDE SEQUENCE</scope>
    <source>
        <strain evidence="1">KACC 17527</strain>
    </source>
</reference>
<dbReference type="AlphaFoldDB" id="A0A934TNI4"/>
<sequence length="409" mass="46284">MKKVHVFTSAAFNYIPKVRLLFESLRRHHPELVLHLALADRLHPGNDLSREPFDHVTAVEDLGIPNTTRWIFCHRIVELATAIKPFMLAKLLERDDCEKVLYMDPDTVAFSRLDDVLAALDAHSVVLTPHLTMPEQTLDAVMDNEISCLKHGVYNLGFVGVKADEQGREFAHWWGERIYRFCRDDIKNGLFTDQRWIDLVPAFFSTTGILRTPRLNVATWNIRRRKLEGTMRDGIRVNGEPLGFYHFTGFDSGAHKAMADKHADGNTTVAELVQWYLDTTSRLAQDPLAKVQWAYGTFSDGTPITPAQRIAYRDRPDLQAAFPDPFRADGYAQWWQQQGQLEYPGVDSADPKAALERLTVHLSPGLSPVPPGESIRSAGAPVAHPSPLLVRAHRVWKQEGIKGVLRRLM</sequence>
<dbReference type="RefSeq" id="WP_201165977.1">
    <property type="nucleotide sequence ID" value="NZ_JAEPWM010000001.1"/>
</dbReference>
<dbReference type="SUPFAM" id="SSF53448">
    <property type="entry name" value="Nucleotide-diphospho-sugar transferases"/>
    <property type="match status" value="1"/>
</dbReference>
<dbReference type="EMBL" id="JAEPWM010000001">
    <property type="protein sequence ID" value="MBK6004584.1"/>
    <property type="molecule type" value="Genomic_DNA"/>
</dbReference>
<gene>
    <name evidence="1" type="ORF">JJB11_00650</name>
</gene>
<keyword evidence="1" id="KW-0808">Transferase</keyword>
<comment type="caution">
    <text evidence="1">The sequence shown here is derived from an EMBL/GenBank/DDBJ whole genome shotgun (WGS) entry which is preliminary data.</text>
</comment>
<evidence type="ECO:0000313" key="1">
    <source>
        <dbReference type="EMBL" id="MBK6004584.1"/>
    </source>
</evidence>
<organism evidence="1 2">
    <name type="scientific">Ramlibacter ginsenosidimutans</name>
    <dbReference type="NCBI Taxonomy" id="502333"/>
    <lineage>
        <taxon>Bacteria</taxon>
        <taxon>Pseudomonadati</taxon>
        <taxon>Pseudomonadota</taxon>
        <taxon>Betaproteobacteria</taxon>
        <taxon>Burkholderiales</taxon>
        <taxon>Comamonadaceae</taxon>
        <taxon>Ramlibacter</taxon>
    </lineage>
</organism>
<keyword evidence="2" id="KW-1185">Reference proteome</keyword>
<dbReference type="Proteomes" id="UP000630528">
    <property type="component" value="Unassembled WGS sequence"/>
</dbReference>
<proteinExistence type="predicted"/>
<accession>A0A934TNI4</accession>